<dbReference type="AlphaFoldDB" id="A0A246J8B0"/>
<comment type="caution">
    <text evidence="1">The sequence shown here is derived from an EMBL/GenBank/DDBJ whole genome shotgun (WGS) entry which is preliminary data.</text>
</comment>
<accession>A0A246J8B0</accession>
<evidence type="ECO:0000313" key="1">
    <source>
        <dbReference type="EMBL" id="OWQ88796.1"/>
    </source>
</evidence>
<evidence type="ECO:0000313" key="2">
    <source>
        <dbReference type="Proteomes" id="UP000197468"/>
    </source>
</evidence>
<reference evidence="1 2" key="1">
    <citation type="journal article" date="2008" name="Int. J. Syst. Evol. Microbiol.">
        <title>Description of Roseateles aquatilis sp. nov. and Roseateles terrae sp. nov., in the class Betaproteobacteria, and emended description of the genus Roseateles.</title>
        <authorList>
            <person name="Gomila M."/>
            <person name="Bowien B."/>
            <person name="Falsen E."/>
            <person name="Moore E.R."/>
            <person name="Lalucat J."/>
        </authorList>
    </citation>
    <scope>NUCLEOTIDE SEQUENCE [LARGE SCALE GENOMIC DNA]</scope>
    <source>
        <strain evidence="1 2">CCUG 48205</strain>
    </source>
</reference>
<protein>
    <submittedName>
        <fullName evidence="1">Uncharacterized protein</fullName>
    </submittedName>
</protein>
<proteinExistence type="predicted"/>
<name>A0A246J8B0_9BURK</name>
<dbReference type="Proteomes" id="UP000197468">
    <property type="component" value="Unassembled WGS sequence"/>
</dbReference>
<dbReference type="EMBL" id="NIOF01000006">
    <property type="protein sequence ID" value="OWQ88796.1"/>
    <property type="molecule type" value="Genomic_DNA"/>
</dbReference>
<gene>
    <name evidence="1" type="ORF">CDN99_15050</name>
</gene>
<keyword evidence="2" id="KW-1185">Reference proteome</keyword>
<organism evidence="1 2">
    <name type="scientific">Roseateles aquatilis</name>
    <dbReference type="NCBI Taxonomy" id="431061"/>
    <lineage>
        <taxon>Bacteria</taxon>
        <taxon>Pseudomonadati</taxon>
        <taxon>Pseudomonadota</taxon>
        <taxon>Betaproteobacteria</taxon>
        <taxon>Burkholderiales</taxon>
        <taxon>Sphaerotilaceae</taxon>
        <taxon>Roseateles</taxon>
    </lineage>
</organism>
<sequence length="90" mass="9992">MNRYLPFQFRGRLDQTVLEERSTLGSMSAGQDLARAVSGQIKGGQLAHQPFRRFEMGGEFMHAPFEHQAIRRASGLATYNGGPRRGGVLD</sequence>